<protein>
    <submittedName>
        <fullName evidence="3">Uncharacterized protein</fullName>
    </submittedName>
</protein>
<keyword evidence="2" id="KW-1133">Transmembrane helix</keyword>
<reference evidence="3 4" key="1">
    <citation type="journal article" date="2023" name="Plants (Basel)">
        <title>Bridging the Gap: Combining Genomics and Transcriptomics Approaches to Understand Stylosanthes scabra, an Orphan Legume from the Brazilian Caatinga.</title>
        <authorList>
            <person name="Ferreira-Neto J.R.C."/>
            <person name="da Silva M.D."/>
            <person name="Binneck E."/>
            <person name="de Melo N.F."/>
            <person name="da Silva R.H."/>
            <person name="de Melo A.L.T.M."/>
            <person name="Pandolfi V."/>
            <person name="Bustamante F.O."/>
            <person name="Brasileiro-Vidal A.C."/>
            <person name="Benko-Iseppon A.M."/>
        </authorList>
    </citation>
    <scope>NUCLEOTIDE SEQUENCE [LARGE SCALE GENOMIC DNA]</scope>
    <source>
        <tissue evidence="3">Leaves</tissue>
    </source>
</reference>
<feature type="region of interest" description="Disordered" evidence="1">
    <location>
        <begin position="1"/>
        <end position="50"/>
    </location>
</feature>
<comment type="caution">
    <text evidence="3">The sequence shown here is derived from an EMBL/GenBank/DDBJ whole genome shotgun (WGS) entry which is preliminary data.</text>
</comment>
<keyword evidence="4" id="KW-1185">Reference proteome</keyword>
<evidence type="ECO:0000256" key="1">
    <source>
        <dbReference type="SAM" id="MobiDB-lite"/>
    </source>
</evidence>
<evidence type="ECO:0000313" key="4">
    <source>
        <dbReference type="Proteomes" id="UP001341840"/>
    </source>
</evidence>
<evidence type="ECO:0000256" key="2">
    <source>
        <dbReference type="SAM" id="Phobius"/>
    </source>
</evidence>
<keyword evidence="2" id="KW-0472">Membrane</keyword>
<dbReference type="Proteomes" id="UP001341840">
    <property type="component" value="Unassembled WGS sequence"/>
</dbReference>
<feature type="compositionally biased region" description="Basic residues" evidence="1">
    <location>
        <begin position="36"/>
        <end position="50"/>
    </location>
</feature>
<keyword evidence="2" id="KW-0812">Transmembrane</keyword>
<feature type="compositionally biased region" description="Basic and acidic residues" evidence="1">
    <location>
        <begin position="7"/>
        <end position="26"/>
    </location>
</feature>
<organism evidence="3 4">
    <name type="scientific">Stylosanthes scabra</name>
    <dbReference type="NCBI Taxonomy" id="79078"/>
    <lineage>
        <taxon>Eukaryota</taxon>
        <taxon>Viridiplantae</taxon>
        <taxon>Streptophyta</taxon>
        <taxon>Embryophyta</taxon>
        <taxon>Tracheophyta</taxon>
        <taxon>Spermatophyta</taxon>
        <taxon>Magnoliopsida</taxon>
        <taxon>eudicotyledons</taxon>
        <taxon>Gunneridae</taxon>
        <taxon>Pentapetalae</taxon>
        <taxon>rosids</taxon>
        <taxon>fabids</taxon>
        <taxon>Fabales</taxon>
        <taxon>Fabaceae</taxon>
        <taxon>Papilionoideae</taxon>
        <taxon>50 kb inversion clade</taxon>
        <taxon>dalbergioids sensu lato</taxon>
        <taxon>Dalbergieae</taxon>
        <taxon>Pterocarpus clade</taxon>
        <taxon>Stylosanthes</taxon>
    </lineage>
</organism>
<name>A0ABU6QW96_9FABA</name>
<evidence type="ECO:0000313" key="3">
    <source>
        <dbReference type="EMBL" id="MED6115635.1"/>
    </source>
</evidence>
<accession>A0ABU6QW96</accession>
<proteinExistence type="predicted"/>
<dbReference type="EMBL" id="JASCZI010001919">
    <property type="protein sequence ID" value="MED6115635.1"/>
    <property type="molecule type" value="Genomic_DNA"/>
</dbReference>
<gene>
    <name evidence="3" type="ORF">PIB30_092578</name>
</gene>
<feature type="transmembrane region" description="Helical" evidence="2">
    <location>
        <begin position="105"/>
        <end position="127"/>
    </location>
</feature>
<sequence length="194" mass="22244">MCDGDEVEGKEVSRGISARVDEAKGMEEEDNNNNNNKKKKKKKKKKKIQRRTPLRKRCLLYTVLWTWMPTRITYSIWRSFVAIPSTLPFIVVRHLPRIPPTMHDLLLLTLAVNSALIYPAFGLLQLVRVVSTCRKSGCYTRNPCGVSDYTGKCTRSQESRPRLDHIWTWLSLALWVMLVNPMSGTTSRPRLGVA</sequence>